<proteinExistence type="predicted"/>
<name>A0ABP0J1Z6_9DINO</name>
<reference evidence="2 3" key="1">
    <citation type="submission" date="2024-02" db="EMBL/GenBank/DDBJ databases">
        <authorList>
            <person name="Chen Y."/>
            <person name="Shah S."/>
            <person name="Dougan E. K."/>
            <person name="Thang M."/>
            <person name="Chan C."/>
        </authorList>
    </citation>
    <scope>NUCLEOTIDE SEQUENCE [LARGE SCALE GENOMIC DNA]</scope>
</reference>
<accession>A0ABP0J1Z6</accession>
<sequence>MGQHLSRDDDQAQTSSAQREAFAAAQRHWRGVALRELRVPRPGAKEEDVPVLVDGESERQADVRVMRACGVGPTEECPSWQEVVRNARNLLRGRFRVVRAAVEEARAELAAIGEPFEDSVQAAVDKSVVALNEARMRKLGQLWNADSPFAAWSQQRAREWLPDPFPEDLESVAFHRAVWSEECQRSCPWFTNRAGLIAYTRYGHEDDGEQEQRFVLRNLLDNDQLVHKFEPPLHPQGFLFDGGVLCGISHPVQANAVLYCVFDLRKEQGSWQEVNFDLAPEAIKAGMPPDLVPKLWAHVISVASQDTIGRSQITVQAHLPSDAEVPDGQALSFLFVLWLDLDTCLIEVVHVLPNFELKVNSAVASLVLSEVDRASIDLCRDDRFSVRCVVPTGRALLVQARYSNYPARVNAGVLLCFDCAAGKVAWAATLEELLGVQTVLMQGNNTLLGLDMDCSATMAQVSAEHTTMAVGFVFNPALDCSPGEAKSERVSHFYEEASRVVRTITDDRRERICLRLPPERMIADDFYEPLSGFSLHGEKPEVPLTVLETLQCALAADHLDNDAGCVVNGRELRTRHVDLRPKENCALL</sequence>
<keyword evidence="3" id="KW-1185">Reference proteome</keyword>
<comment type="caution">
    <text evidence="2">The sequence shown here is derived from an EMBL/GenBank/DDBJ whole genome shotgun (WGS) entry which is preliminary data.</text>
</comment>
<organism evidence="2 3">
    <name type="scientific">Durusdinium trenchii</name>
    <dbReference type="NCBI Taxonomy" id="1381693"/>
    <lineage>
        <taxon>Eukaryota</taxon>
        <taxon>Sar</taxon>
        <taxon>Alveolata</taxon>
        <taxon>Dinophyceae</taxon>
        <taxon>Suessiales</taxon>
        <taxon>Symbiodiniaceae</taxon>
        <taxon>Durusdinium</taxon>
    </lineage>
</organism>
<feature type="region of interest" description="Disordered" evidence="1">
    <location>
        <begin position="1"/>
        <end position="23"/>
    </location>
</feature>
<gene>
    <name evidence="2" type="ORF">SCF082_LOCUS9827</name>
</gene>
<evidence type="ECO:0000256" key="1">
    <source>
        <dbReference type="SAM" id="MobiDB-lite"/>
    </source>
</evidence>
<evidence type="ECO:0000313" key="3">
    <source>
        <dbReference type="Proteomes" id="UP001642464"/>
    </source>
</evidence>
<protein>
    <submittedName>
        <fullName evidence="2">Uncharacterized protein</fullName>
    </submittedName>
</protein>
<feature type="compositionally biased region" description="Basic and acidic residues" evidence="1">
    <location>
        <begin position="1"/>
        <end position="10"/>
    </location>
</feature>
<dbReference type="EMBL" id="CAXAMM010005729">
    <property type="protein sequence ID" value="CAK9008365.1"/>
    <property type="molecule type" value="Genomic_DNA"/>
</dbReference>
<evidence type="ECO:0000313" key="2">
    <source>
        <dbReference type="EMBL" id="CAK9008365.1"/>
    </source>
</evidence>
<dbReference type="Proteomes" id="UP001642464">
    <property type="component" value="Unassembled WGS sequence"/>
</dbReference>